<dbReference type="SUPFAM" id="SSF51735">
    <property type="entry name" value="NAD(P)-binding Rossmann-fold domains"/>
    <property type="match status" value="1"/>
</dbReference>
<comment type="caution">
    <text evidence="3">The sequence shown here is derived from an EMBL/GenBank/DDBJ whole genome shotgun (WGS) entry which is preliminary data.</text>
</comment>
<feature type="region of interest" description="Disordered" evidence="2">
    <location>
        <begin position="1"/>
        <end position="57"/>
    </location>
</feature>
<evidence type="ECO:0000313" key="3">
    <source>
        <dbReference type="EMBL" id="MFC5142624.1"/>
    </source>
</evidence>
<sequence length="319" mass="32647">MSARGGWRRRRRGSRRPGRGRRPAPCRPAPSCPNQWDRPSPSPPSGSDARVSSGASREDVIGATTALVGGGASGIGRATAERLAHDGWDVVLAGRTEETLRATASELTPATGREVRWAVADLGDPDGADDLVADVEDRFGEIAVLVLNTGGPPPARILDVDADDWRDAADLLLIGPMAVARNVVAGMQERGSGRVVVVTSTAVRQPMPDLALSTVLRSAMTAAAKLLAGEVAADGVTVNCVAPGPVATGRRAQILANRAAATGASAEQVDADDLALVPAGRSAEPAEIAAAISFLASAGAAYVTGTVLTVDGGRTETTW</sequence>
<feature type="compositionally biased region" description="Basic residues" evidence="2">
    <location>
        <begin position="1"/>
        <end position="24"/>
    </location>
</feature>
<keyword evidence="4" id="KW-1185">Reference proteome</keyword>
<evidence type="ECO:0000313" key="4">
    <source>
        <dbReference type="Proteomes" id="UP001596175"/>
    </source>
</evidence>
<protein>
    <submittedName>
        <fullName evidence="3">SDR family oxidoreductase</fullName>
    </submittedName>
</protein>
<evidence type="ECO:0000256" key="1">
    <source>
        <dbReference type="ARBA" id="ARBA00006484"/>
    </source>
</evidence>
<evidence type="ECO:0000256" key="2">
    <source>
        <dbReference type="SAM" id="MobiDB-lite"/>
    </source>
</evidence>
<proteinExistence type="inferred from homology"/>
<dbReference type="InterPro" id="IPR050259">
    <property type="entry name" value="SDR"/>
</dbReference>
<dbReference type="PANTHER" id="PTHR42879:SF6">
    <property type="entry name" value="NADPH-DEPENDENT REDUCTASE BACG"/>
    <property type="match status" value="1"/>
</dbReference>
<dbReference type="Pfam" id="PF13561">
    <property type="entry name" value="adh_short_C2"/>
    <property type="match status" value="1"/>
</dbReference>
<dbReference type="RefSeq" id="WP_378024740.1">
    <property type="nucleotide sequence ID" value="NZ_JBHSKG010000026.1"/>
</dbReference>
<dbReference type="PRINTS" id="PR00081">
    <property type="entry name" value="GDHRDH"/>
</dbReference>
<dbReference type="Gene3D" id="3.40.50.720">
    <property type="entry name" value="NAD(P)-binding Rossmann-like Domain"/>
    <property type="match status" value="1"/>
</dbReference>
<dbReference type="InterPro" id="IPR036291">
    <property type="entry name" value="NAD(P)-bd_dom_sf"/>
</dbReference>
<dbReference type="PANTHER" id="PTHR42879">
    <property type="entry name" value="3-OXOACYL-(ACYL-CARRIER-PROTEIN) REDUCTASE"/>
    <property type="match status" value="1"/>
</dbReference>
<gene>
    <name evidence="3" type="ORF">ACFPK1_30660</name>
</gene>
<reference evidence="4" key="1">
    <citation type="journal article" date="2019" name="Int. J. Syst. Evol. Microbiol.">
        <title>The Global Catalogue of Microorganisms (GCM) 10K type strain sequencing project: providing services to taxonomists for standard genome sequencing and annotation.</title>
        <authorList>
            <consortium name="The Broad Institute Genomics Platform"/>
            <consortium name="The Broad Institute Genome Sequencing Center for Infectious Disease"/>
            <person name="Wu L."/>
            <person name="Ma J."/>
        </authorList>
    </citation>
    <scope>NUCLEOTIDE SEQUENCE [LARGE SCALE GENOMIC DNA]</scope>
    <source>
        <strain evidence="4">XZYJ18</strain>
    </source>
</reference>
<dbReference type="EMBL" id="JBHSKG010000026">
    <property type="protein sequence ID" value="MFC5142624.1"/>
    <property type="molecule type" value="Genomic_DNA"/>
</dbReference>
<comment type="similarity">
    <text evidence="1">Belongs to the short-chain dehydrogenases/reductases (SDR) family.</text>
</comment>
<name>A0ABV9ZMP4_9PSEU</name>
<organism evidence="3 4">
    <name type="scientific">Actinomycetospora rhizophila</name>
    <dbReference type="NCBI Taxonomy" id="1416876"/>
    <lineage>
        <taxon>Bacteria</taxon>
        <taxon>Bacillati</taxon>
        <taxon>Actinomycetota</taxon>
        <taxon>Actinomycetes</taxon>
        <taxon>Pseudonocardiales</taxon>
        <taxon>Pseudonocardiaceae</taxon>
        <taxon>Actinomycetospora</taxon>
    </lineage>
</organism>
<accession>A0ABV9ZMP4</accession>
<dbReference type="Proteomes" id="UP001596175">
    <property type="component" value="Unassembled WGS sequence"/>
</dbReference>
<dbReference type="InterPro" id="IPR002347">
    <property type="entry name" value="SDR_fam"/>
</dbReference>